<comment type="caution">
    <text evidence="2">The sequence shown here is derived from an EMBL/GenBank/DDBJ whole genome shotgun (WGS) entry which is preliminary data.</text>
</comment>
<keyword evidence="1" id="KW-1133">Transmembrane helix</keyword>
<dbReference type="Proteomes" id="UP001601948">
    <property type="component" value="Unassembled WGS sequence"/>
</dbReference>
<feature type="transmembrane region" description="Helical" evidence="1">
    <location>
        <begin position="56"/>
        <end position="75"/>
    </location>
</feature>
<evidence type="ECO:0000313" key="2">
    <source>
        <dbReference type="EMBL" id="MFF3225665.1"/>
    </source>
</evidence>
<dbReference type="RefSeq" id="WP_387720299.1">
    <property type="nucleotide sequence ID" value="NZ_JBIAPI010000006.1"/>
</dbReference>
<accession>A0ABW6QYM9</accession>
<proteinExistence type="predicted"/>
<sequence length="185" mass="19696">MNTYDTERVADGLRMQFSRPLVAIATTSLAAGIVFGGTIFLNRSPELAPHTDGTSAWLPHLVLFALAAVVCTVILRRRGAEAAILLLPAPLGITAARRLANTLSAIPRRPSVLLRVLLAVPALVVLVYCPFRIGVQILAGLDPNFTVNAWGGPTYLGAMACHYLDAALLMAASAYLLNRLLLPAE</sequence>
<keyword evidence="3" id="KW-1185">Reference proteome</keyword>
<reference evidence="2 3" key="1">
    <citation type="submission" date="2024-10" db="EMBL/GenBank/DDBJ databases">
        <title>The Natural Products Discovery Center: Release of the First 8490 Sequenced Strains for Exploring Actinobacteria Biosynthetic Diversity.</title>
        <authorList>
            <person name="Kalkreuter E."/>
            <person name="Kautsar S.A."/>
            <person name="Yang D."/>
            <person name="Bader C.D."/>
            <person name="Teijaro C.N."/>
            <person name="Fluegel L."/>
            <person name="Davis C.M."/>
            <person name="Simpson J.R."/>
            <person name="Lauterbach L."/>
            <person name="Steele A.D."/>
            <person name="Gui C."/>
            <person name="Meng S."/>
            <person name="Li G."/>
            <person name="Viehrig K."/>
            <person name="Ye F."/>
            <person name="Su P."/>
            <person name="Kiefer A.F."/>
            <person name="Nichols A."/>
            <person name="Cepeda A.J."/>
            <person name="Yan W."/>
            <person name="Fan B."/>
            <person name="Jiang Y."/>
            <person name="Adhikari A."/>
            <person name="Zheng C.-J."/>
            <person name="Schuster L."/>
            <person name="Cowan T.M."/>
            <person name="Smanski M.J."/>
            <person name="Chevrette M.G."/>
            <person name="De Carvalho L.P.S."/>
            <person name="Shen B."/>
        </authorList>
    </citation>
    <scope>NUCLEOTIDE SEQUENCE [LARGE SCALE GENOMIC DNA]</scope>
    <source>
        <strain evidence="2 3">NPDC003040</strain>
    </source>
</reference>
<feature type="transmembrane region" description="Helical" evidence="1">
    <location>
        <begin position="21"/>
        <end position="41"/>
    </location>
</feature>
<keyword evidence="1" id="KW-0472">Membrane</keyword>
<protein>
    <submittedName>
        <fullName evidence="2">Uncharacterized protein</fullName>
    </submittedName>
</protein>
<dbReference type="EMBL" id="JBIAPI010000006">
    <property type="protein sequence ID" value="MFF3225665.1"/>
    <property type="molecule type" value="Genomic_DNA"/>
</dbReference>
<organism evidence="2 3">
    <name type="scientific">Nocardia suismassiliense</name>
    <dbReference type="NCBI Taxonomy" id="2077092"/>
    <lineage>
        <taxon>Bacteria</taxon>
        <taxon>Bacillati</taxon>
        <taxon>Actinomycetota</taxon>
        <taxon>Actinomycetes</taxon>
        <taxon>Mycobacteriales</taxon>
        <taxon>Nocardiaceae</taxon>
        <taxon>Nocardia</taxon>
    </lineage>
</organism>
<feature type="transmembrane region" description="Helical" evidence="1">
    <location>
        <begin position="155"/>
        <end position="177"/>
    </location>
</feature>
<evidence type="ECO:0000313" key="3">
    <source>
        <dbReference type="Proteomes" id="UP001601948"/>
    </source>
</evidence>
<feature type="transmembrane region" description="Helical" evidence="1">
    <location>
        <begin position="112"/>
        <end position="135"/>
    </location>
</feature>
<gene>
    <name evidence="2" type="ORF">ACFYV7_22915</name>
</gene>
<name>A0ABW6QYM9_9NOCA</name>
<evidence type="ECO:0000256" key="1">
    <source>
        <dbReference type="SAM" id="Phobius"/>
    </source>
</evidence>
<keyword evidence="1" id="KW-0812">Transmembrane</keyword>